<evidence type="ECO:0000256" key="2">
    <source>
        <dbReference type="ARBA" id="ARBA00013278"/>
    </source>
</evidence>
<keyword evidence="3" id="KW-0442">Lipid degradation</keyword>
<dbReference type="GO" id="GO:0016042">
    <property type="term" value="P:lipid catabolic process"/>
    <property type="evidence" value="ECO:0007669"/>
    <property type="project" value="UniProtKB-KW"/>
</dbReference>
<dbReference type="CDD" id="cd04704">
    <property type="entry name" value="PLA2_bee_venom_like"/>
    <property type="match status" value="1"/>
</dbReference>
<dbReference type="AlphaFoldDB" id="A0ABD1EHG1"/>
<feature type="domain" description="Phospholipase A2-like central" evidence="6">
    <location>
        <begin position="191"/>
        <end position="286"/>
    </location>
</feature>
<evidence type="ECO:0000256" key="3">
    <source>
        <dbReference type="ARBA" id="ARBA00022963"/>
    </source>
</evidence>
<dbReference type="Proteomes" id="UP001566132">
    <property type="component" value="Unassembled WGS sequence"/>
</dbReference>
<organism evidence="7 8">
    <name type="scientific">Hypothenemus hampei</name>
    <name type="common">Coffee berry borer</name>
    <dbReference type="NCBI Taxonomy" id="57062"/>
    <lineage>
        <taxon>Eukaryota</taxon>
        <taxon>Metazoa</taxon>
        <taxon>Ecdysozoa</taxon>
        <taxon>Arthropoda</taxon>
        <taxon>Hexapoda</taxon>
        <taxon>Insecta</taxon>
        <taxon>Pterygota</taxon>
        <taxon>Neoptera</taxon>
        <taxon>Endopterygota</taxon>
        <taxon>Coleoptera</taxon>
        <taxon>Polyphaga</taxon>
        <taxon>Cucujiformia</taxon>
        <taxon>Curculionidae</taxon>
        <taxon>Scolytinae</taxon>
        <taxon>Hypothenemus</taxon>
    </lineage>
</organism>
<name>A0ABD1EHG1_HYPHA</name>
<evidence type="ECO:0000256" key="4">
    <source>
        <dbReference type="ARBA" id="ARBA00023098"/>
    </source>
</evidence>
<evidence type="ECO:0000313" key="8">
    <source>
        <dbReference type="Proteomes" id="UP001566132"/>
    </source>
</evidence>
<accession>A0ABD1EHG1</accession>
<comment type="cofactor">
    <cofactor evidence="1">
        <name>Ca(2+)</name>
        <dbReference type="ChEBI" id="CHEBI:29108"/>
    </cofactor>
</comment>
<dbReference type="InterPro" id="IPR016090">
    <property type="entry name" value="PLA2-like_dom"/>
</dbReference>
<dbReference type="Pfam" id="PF05826">
    <property type="entry name" value="Phospholip_A2_2"/>
    <property type="match status" value="1"/>
</dbReference>
<evidence type="ECO:0000256" key="5">
    <source>
        <dbReference type="ARBA" id="ARBA00029903"/>
    </source>
</evidence>
<evidence type="ECO:0000259" key="6">
    <source>
        <dbReference type="Pfam" id="PF05826"/>
    </source>
</evidence>
<dbReference type="SUPFAM" id="SSF48619">
    <property type="entry name" value="Phospholipase A2, PLA2"/>
    <property type="match status" value="1"/>
</dbReference>
<protein>
    <recommendedName>
        <fullName evidence="2">phospholipase A2</fullName>
        <ecNumber evidence="2">3.1.1.4</ecNumber>
    </recommendedName>
    <alternativeName>
        <fullName evidence="5">Phosphatidylcholine 2-acylhydrolase</fullName>
    </alternativeName>
</protein>
<evidence type="ECO:0000313" key="7">
    <source>
        <dbReference type="EMBL" id="KAL1494124.1"/>
    </source>
</evidence>
<dbReference type="EC" id="3.1.1.4" evidence="2"/>
<evidence type="ECO:0000256" key="1">
    <source>
        <dbReference type="ARBA" id="ARBA00001913"/>
    </source>
</evidence>
<dbReference type="PANTHER" id="PTHR12253">
    <property type="entry name" value="RH14732P"/>
    <property type="match status" value="1"/>
</dbReference>
<gene>
    <name evidence="7" type="ORF">ABEB36_009773</name>
</gene>
<proteinExistence type="predicted"/>
<reference evidence="7 8" key="1">
    <citation type="submission" date="2024-05" db="EMBL/GenBank/DDBJ databases">
        <title>Genetic variation in Jamaican populations of the coffee berry borer (Hypothenemus hampei).</title>
        <authorList>
            <person name="Errbii M."/>
            <person name="Myrie A."/>
        </authorList>
    </citation>
    <scope>NUCLEOTIDE SEQUENCE [LARGE SCALE GENOMIC DNA]</scope>
    <source>
        <strain evidence="7">JA-Hopewell-2020-01-JO</strain>
        <tissue evidence="7">Whole body</tissue>
    </source>
</reference>
<dbReference type="InterPro" id="IPR036444">
    <property type="entry name" value="PLipase_A2_dom_sf"/>
</dbReference>
<keyword evidence="4" id="KW-0443">Lipid metabolism</keyword>
<comment type="caution">
    <text evidence="7">The sequence shown here is derived from an EMBL/GenBank/DDBJ whole genome shotgun (WGS) entry which is preliminary data.</text>
</comment>
<keyword evidence="8" id="KW-1185">Reference proteome</keyword>
<dbReference type="EMBL" id="JBDJPC010000007">
    <property type="protein sequence ID" value="KAL1494124.1"/>
    <property type="molecule type" value="Genomic_DNA"/>
</dbReference>
<sequence length="318" mass="37118">MLKTTRKKCPRCSGHQLLVAIIFYSLLMVQAGAEIRNFIARNTLEDGEIETRILFKGIVAKDTSIGKRINLMSFRQITNRRHLIELLYDTNSSIIDCQFRNDNIGVITFLNSFKDDLRKLVDRTNVSIESLDGHDVMPPSYDWFNYKKLKKECRKRHFNMKRDLIELRQVTTHNNSSAIRSKRDISDLFRVPGTKWCGKGYSADKYTRLGGFSKTDRCCRKHDLSCPFWIGGFETKYGLFNWRLNTLMHCNCDERFRACLKTVGTSDANLVGKLFFNVVQTKCFVLKPKRKCVRTSWWGNCEKHKMVKQAILRNNKPF</sequence>
<dbReference type="Gene3D" id="1.20.90.10">
    <property type="entry name" value="Phospholipase A2 domain"/>
    <property type="match status" value="1"/>
</dbReference>
<dbReference type="GO" id="GO:0004623">
    <property type="term" value="F:phospholipase A2 activity"/>
    <property type="evidence" value="ECO:0007669"/>
    <property type="project" value="UniProtKB-EC"/>
</dbReference>